<reference evidence="1 2" key="1">
    <citation type="journal article" date="2015" name="Genome Biol. Evol.">
        <title>Found and Lost: The Fates of Horizontally Acquired Genes in Arthropod-Symbiotic Spiroplasma.</title>
        <authorList>
            <person name="Lo W.S."/>
            <person name="Gasparich G.E."/>
            <person name="Kuo C.H."/>
        </authorList>
    </citation>
    <scope>NUCLEOTIDE SEQUENCE [LARGE SCALE GENOMIC DNA]</scope>
    <source>
        <strain evidence="2">TDA-040725-5</strain>
    </source>
</reference>
<proteinExistence type="predicted"/>
<evidence type="ECO:0000313" key="2">
    <source>
        <dbReference type="Proteomes" id="UP000035661"/>
    </source>
</evidence>
<name>A0A0H3XMD7_9MOLU</name>
<dbReference type="Proteomes" id="UP000035661">
    <property type="component" value="Chromosome"/>
</dbReference>
<gene>
    <name evidence="1" type="ORF">SERIO_v1c04920</name>
</gene>
<dbReference type="EMBL" id="CP011856">
    <property type="protein sequence ID" value="AKM54067.1"/>
    <property type="molecule type" value="Genomic_DNA"/>
</dbReference>
<dbReference type="PATRIC" id="fig|743698.3.peg.491"/>
<sequence length="35" mass="4183">MGTPSIDKYKLQKTIYECENYLIKERGICIEILYL</sequence>
<keyword evidence="2" id="KW-1185">Reference proteome</keyword>
<dbReference type="AlphaFoldDB" id="A0A0H3XMD7"/>
<evidence type="ECO:0000313" key="1">
    <source>
        <dbReference type="EMBL" id="AKM54067.1"/>
    </source>
</evidence>
<dbReference type="KEGG" id="seri:SERIO_v1c04920"/>
<reference evidence="2" key="2">
    <citation type="submission" date="2015-06" db="EMBL/GenBank/DDBJ databases">
        <title>Complete genome sequence of Spiroplasma eriocheiris TDA-040725-5 (DSM 21848).</title>
        <authorList>
            <person name="Lo W.-S."/>
            <person name="Kuo C.-H."/>
        </authorList>
    </citation>
    <scope>NUCLEOTIDE SEQUENCE [LARGE SCALE GENOMIC DNA]</scope>
    <source>
        <strain evidence="2">TDA-040725-5</strain>
    </source>
</reference>
<accession>A0A0H3XMD7</accession>
<organism evidence="1 2">
    <name type="scientific">Spiroplasma eriocheiris</name>
    <dbReference type="NCBI Taxonomy" id="315358"/>
    <lineage>
        <taxon>Bacteria</taxon>
        <taxon>Bacillati</taxon>
        <taxon>Mycoplasmatota</taxon>
        <taxon>Mollicutes</taxon>
        <taxon>Entomoplasmatales</taxon>
        <taxon>Spiroplasmataceae</taxon>
        <taxon>Spiroplasma</taxon>
    </lineage>
</organism>
<protein>
    <submittedName>
        <fullName evidence="1">Uncharacterized protein</fullName>
    </submittedName>
</protein>